<evidence type="ECO:0000313" key="3">
    <source>
        <dbReference type="Proteomes" id="UP001454036"/>
    </source>
</evidence>
<sequence>MAMVTTHIELEELKKGDEQPVDLRETVVRKQRNVSLRKPPVWETVQRVEDNTQENTKKRVFSSKGHGSMQPTSHPEFTAGKIHEERPQGHGPSPPRYPPRGRKNSPTRHNPYRRPKSPCRPRTDKGPA</sequence>
<evidence type="ECO:0000256" key="1">
    <source>
        <dbReference type="SAM" id="MobiDB-lite"/>
    </source>
</evidence>
<protein>
    <submittedName>
        <fullName evidence="2">Uncharacterized protein</fullName>
    </submittedName>
</protein>
<keyword evidence="3" id="KW-1185">Reference proteome</keyword>
<proteinExistence type="predicted"/>
<feature type="compositionally biased region" description="Basic and acidic residues" evidence="1">
    <location>
        <begin position="8"/>
        <end position="24"/>
    </location>
</feature>
<dbReference type="AlphaFoldDB" id="A0AAV3P1Z8"/>
<gene>
    <name evidence="2" type="ORF">LIER_36154</name>
</gene>
<feature type="compositionally biased region" description="Basic residues" evidence="1">
    <location>
        <begin position="99"/>
        <end position="119"/>
    </location>
</feature>
<comment type="caution">
    <text evidence="2">The sequence shown here is derived from an EMBL/GenBank/DDBJ whole genome shotgun (WGS) entry which is preliminary data.</text>
</comment>
<name>A0AAV3P1Z8_LITER</name>
<reference evidence="2 3" key="1">
    <citation type="submission" date="2024-01" db="EMBL/GenBank/DDBJ databases">
        <title>The complete chloroplast genome sequence of Lithospermum erythrorhizon: insights into the phylogenetic relationship among Boraginaceae species and the maternal lineages of purple gromwells.</title>
        <authorList>
            <person name="Okada T."/>
            <person name="Watanabe K."/>
        </authorList>
    </citation>
    <scope>NUCLEOTIDE SEQUENCE [LARGE SCALE GENOMIC DNA]</scope>
</reference>
<evidence type="ECO:0000313" key="2">
    <source>
        <dbReference type="EMBL" id="GAA0145620.1"/>
    </source>
</evidence>
<dbReference type="Proteomes" id="UP001454036">
    <property type="component" value="Unassembled WGS sequence"/>
</dbReference>
<organism evidence="2 3">
    <name type="scientific">Lithospermum erythrorhizon</name>
    <name type="common">Purple gromwell</name>
    <name type="synonym">Lithospermum officinale var. erythrorhizon</name>
    <dbReference type="NCBI Taxonomy" id="34254"/>
    <lineage>
        <taxon>Eukaryota</taxon>
        <taxon>Viridiplantae</taxon>
        <taxon>Streptophyta</taxon>
        <taxon>Embryophyta</taxon>
        <taxon>Tracheophyta</taxon>
        <taxon>Spermatophyta</taxon>
        <taxon>Magnoliopsida</taxon>
        <taxon>eudicotyledons</taxon>
        <taxon>Gunneridae</taxon>
        <taxon>Pentapetalae</taxon>
        <taxon>asterids</taxon>
        <taxon>lamiids</taxon>
        <taxon>Boraginales</taxon>
        <taxon>Boraginaceae</taxon>
        <taxon>Boraginoideae</taxon>
        <taxon>Lithospermeae</taxon>
        <taxon>Lithospermum</taxon>
    </lineage>
</organism>
<dbReference type="EMBL" id="BAABME010016360">
    <property type="protein sequence ID" value="GAA0145620.1"/>
    <property type="molecule type" value="Genomic_DNA"/>
</dbReference>
<feature type="region of interest" description="Disordered" evidence="1">
    <location>
        <begin position="1"/>
        <end position="24"/>
    </location>
</feature>
<feature type="region of interest" description="Disordered" evidence="1">
    <location>
        <begin position="45"/>
        <end position="128"/>
    </location>
</feature>
<accession>A0AAV3P1Z8</accession>